<dbReference type="RefSeq" id="WP_208313369.1">
    <property type="nucleotide sequence ID" value="NZ_JAELYA010000003.1"/>
</dbReference>
<keyword evidence="1" id="KW-0812">Transmembrane</keyword>
<comment type="caution">
    <text evidence="2">The sequence shown here is derived from an EMBL/GenBank/DDBJ whole genome shotgun (WGS) entry which is preliminary data.</text>
</comment>
<dbReference type="EMBL" id="JAELYA010000003">
    <property type="protein sequence ID" value="MBO3275417.1"/>
    <property type="molecule type" value="Genomic_DNA"/>
</dbReference>
<keyword evidence="1" id="KW-0472">Membrane</keyword>
<feature type="transmembrane region" description="Helical" evidence="1">
    <location>
        <begin position="17"/>
        <end position="39"/>
    </location>
</feature>
<dbReference type="Proteomes" id="UP000669060">
    <property type="component" value="Unassembled WGS sequence"/>
</dbReference>
<keyword evidence="3" id="KW-1185">Reference proteome</keyword>
<sequence>MRQIDLDFQPRRQGGPLAWGLLAGALLLGAAVLGTHHWIEKQTAERLAQLQQAQGQLGVSDTRQSSLSPAEQREQQVNLAEMRRISAQLRRPWERLFNTLETLPRKDIALLSLTPDARKGQLRVTAEARNLESMLAFHRALEESGVLVDVSLQNHEVMAKVPERPVLFNLLATWEVGDANP</sequence>
<name>A0ABS3TP49_9PSED</name>
<protein>
    <submittedName>
        <fullName evidence="2">Pilus assembly protein</fullName>
    </submittedName>
</protein>
<keyword evidence="1" id="KW-1133">Transmembrane helix</keyword>
<reference evidence="2 3" key="1">
    <citation type="submission" date="2020-12" db="EMBL/GenBank/DDBJ databases">
        <title>Pseudomonas schmalbachii sp. nov. isolated from millipede gut.</title>
        <authorList>
            <person name="Shelomi M."/>
        </authorList>
    </citation>
    <scope>NUCLEOTIDE SEQUENCE [LARGE SCALE GENOMIC DNA]</scope>
    <source>
        <strain evidence="2 3">Milli4</strain>
    </source>
</reference>
<organism evidence="2 3">
    <name type="scientific">Pseudomonas schmalbachii</name>
    <dbReference type="NCBI Taxonomy" id="2816993"/>
    <lineage>
        <taxon>Bacteria</taxon>
        <taxon>Pseudomonadati</taxon>
        <taxon>Pseudomonadota</taxon>
        <taxon>Gammaproteobacteria</taxon>
        <taxon>Pseudomonadales</taxon>
        <taxon>Pseudomonadaceae</taxon>
        <taxon>Pseudomonas</taxon>
    </lineage>
</organism>
<evidence type="ECO:0000313" key="2">
    <source>
        <dbReference type="EMBL" id="MBO3275417.1"/>
    </source>
</evidence>
<proteinExistence type="predicted"/>
<evidence type="ECO:0000256" key="1">
    <source>
        <dbReference type="SAM" id="Phobius"/>
    </source>
</evidence>
<gene>
    <name evidence="2" type="ORF">JFY56_09290</name>
</gene>
<evidence type="ECO:0000313" key="3">
    <source>
        <dbReference type="Proteomes" id="UP000669060"/>
    </source>
</evidence>
<accession>A0ABS3TP49</accession>